<evidence type="ECO:0000313" key="3">
    <source>
        <dbReference type="Proteomes" id="UP000266005"/>
    </source>
</evidence>
<dbReference type="SUPFAM" id="SSF55729">
    <property type="entry name" value="Acyl-CoA N-acyltransferases (Nat)"/>
    <property type="match status" value="1"/>
</dbReference>
<feature type="domain" description="BioF2-like acetyltransferase" evidence="1">
    <location>
        <begin position="162"/>
        <end position="279"/>
    </location>
</feature>
<evidence type="ECO:0000313" key="2">
    <source>
        <dbReference type="EMBL" id="RIJ37737.1"/>
    </source>
</evidence>
<reference evidence="3" key="1">
    <citation type="submission" date="2018-08" db="EMBL/GenBank/DDBJ databases">
        <title>Mucilaginibacter sp. MYSH2.</title>
        <authorList>
            <person name="Seo T."/>
        </authorList>
    </citation>
    <scope>NUCLEOTIDE SEQUENCE [LARGE SCALE GENOMIC DNA]</scope>
    <source>
        <strain evidence="3">KIRAN</strain>
    </source>
</reference>
<dbReference type="Pfam" id="PF13480">
    <property type="entry name" value="Acetyltransf_6"/>
    <property type="match status" value="1"/>
</dbReference>
<dbReference type="Gene3D" id="3.40.630.30">
    <property type="match status" value="1"/>
</dbReference>
<accession>A0A399S7F6</accession>
<dbReference type="Proteomes" id="UP000266005">
    <property type="component" value="Unassembled WGS sequence"/>
</dbReference>
<keyword evidence="2" id="KW-0808">Transferase</keyword>
<keyword evidence="3" id="KW-1185">Reference proteome</keyword>
<dbReference type="OrthoDB" id="9808687at2"/>
<organism evidence="2 3">
    <name type="scientific">Pontibacter oryzae</name>
    <dbReference type="NCBI Taxonomy" id="2304593"/>
    <lineage>
        <taxon>Bacteria</taxon>
        <taxon>Pseudomonadati</taxon>
        <taxon>Bacteroidota</taxon>
        <taxon>Cytophagia</taxon>
        <taxon>Cytophagales</taxon>
        <taxon>Hymenobacteraceae</taxon>
        <taxon>Pontibacter</taxon>
    </lineage>
</organism>
<dbReference type="GO" id="GO:0016740">
    <property type="term" value="F:transferase activity"/>
    <property type="evidence" value="ECO:0007669"/>
    <property type="project" value="UniProtKB-KW"/>
</dbReference>
<protein>
    <submittedName>
        <fullName evidence="2">GNAT family N-acetyltransferase</fullName>
    </submittedName>
</protein>
<dbReference type="InterPro" id="IPR038740">
    <property type="entry name" value="BioF2-like_GNAT_dom"/>
</dbReference>
<dbReference type="InterPro" id="IPR016181">
    <property type="entry name" value="Acyl_CoA_acyltransferase"/>
</dbReference>
<proteinExistence type="predicted"/>
<dbReference type="RefSeq" id="WP_119432393.1">
    <property type="nucleotide sequence ID" value="NZ_QWGE01000003.1"/>
</dbReference>
<sequence length="311" mass="35565">MLEVVKYSATHKLNWNAFVRTSKNGTFLLLRDYMEYHAERFTDHSLLFYHKSKLVALLPANEAEEGIESHGGLSYGGFITDKRMKAALMLEVVKAMKTYFAGLGFRSIKYKAIPHIYHQLPAEEDLYALFRHEAILYRRDVNSVIAMANALTYSKTRRWEVRKASKSELQLQLATSYGAFMQLEQQVLQERYNLVPVHTAAEIELLAARFPENIKLYTATLGDELLAGILVYETATVAHCQYMGASAEGRKASALDLLVDWLLQEVYSHKSYFSFGISTEQAGKYLNEGLVWNKESYGARAVMHDFYELRL</sequence>
<gene>
    <name evidence="2" type="ORF">D1627_11605</name>
</gene>
<dbReference type="EMBL" id="QWGE01000003">
    <property type="protein sequence ID" value="RIJ37737.1"/>
    <property type="molecule type" value="Genomic_DNA"/>
</dbReference>
<dbReference type="AlphaFoldDB" id="A0A399S7F6"/>
<comment type="caution">
    <text evidence="2">The sequence shown here is derived from an EMBL/GenBank/DDBJ whole genome shotgun (WGS) entry which is preliminary data.</text>
</comment>
<evidence type="ECO:0000259" key="1">
    <source>
        <dbReference type="Pfam" id="PF13480"/>
    </source>
</evidence>
<name>A0A399S7F6_9BACT</name>